<keyword evidence="3" id="KW-1185">Reference proteome</keyword>
<name>A0AAD5VZM1_9AGAR</name>
<dbReference type="Proteomes" id="UP001213000">
    <property type="component" value="Unassembled WGS sequence"/>
</dbReference>
<feature type="region of interest" description="Disordered" evidence="1">
    <location>
        <begin position="135"/>
        <end position="161"/>
    </location>
</feature>
<reference evidence="2" key="1">
    <citation type="submission" date="2022-07" db="EMBL/GenBank/DDBJ databases">
        <title>Genome Sequence of Leucocoprinus birnbaumii.</title>
        <authorList>
            <person name="Buettner E."/>
        </authorList>
    </citation>
    <scope>NUCLEOTIDE SEQUENCE</scope>
    <source>
        <strain evidence="2">VT141</strain>
    </source>
</reference>
<protein>
    <submittedName>
        <fullName evidence="2">Uncharacterized protein</fullName>
    </submittedName>
</protein>
<comment type="caution">
    <text evidence="2">The sequence shown here is derived from an EMBL/GenBank/DDBJ whole genome shotgun (WGS) entry which is preliminary data.</text>
</comment>
<feature type="region of interest" description="Disordered" evidence="1">
    <location>
        <begin position="1"/>
        <end position="36"/>
    </location>
</feature>
<dbReference type="EMBL" id="JANIEX010000301">
    <property type="protein sequence ID" value="KAJ3569209.1"/>
    <property type="molecule type" value="Genomic_DNA"/>
</dbReference>
<feature type="compositionally biased region" description="Low complexity" evidence="1">
    <location>
        <begin position="74"/>
        <end position="85"/>
    </location>
</feature>
<dbReference type="AlphaFoldDB" id="A0AAD5VZM1"/>
<accession>A0AAD5VZM1</accession>
<evidence type="ECO:0000256" key="1">
    <source>
        <dbReference type="SAM" id="MobiDB-lite"/>
    </source>
</evidence>
<feature type="compositionally biased region" description="Low complexity" evidence="1">
    <location>
        <begin position="145"/>
        <end position="160"/>
    </location>
</feature>
<gene>
    <name evidence="2" type="ORF">NP233_g5208</name>
</gene>
<evidence type="ECO:0000313" key="3">
    <source>
        <dbReference type="Proteomes" id="UP001213000"/>
    </source>
</evidence>
<feature type="region of interest" description="Disordered" evidence="1">
    <location>
        <begin position="173"/>
        <end position="198"/>
    </location>
</feature>
<feature type="region of interest" description="Disordered" evidence="1">
    <location>
        <begin position="64"/>
        <end position="104"/>
    </location>
</feature>
<organism evidence="2 3">
    <name type="scientific">Leucocoprinus birnbaumii</name>
    <dbReference type="NCBI Taxonomy" id="56174"/>
    <lineage>
        <taxon>Eukaryota</taxon>
        <taxon>Fungi</taxon>
        <taxon>Dikarya</taxon>
        <taxon>Basidiomycota</taxon>
        <taxon>Agaricomycotina</taxon>
        <taxon>Agaricomycetes</taxon>
        <taxon>Agaricomycetidae</taxon>
        <taxon>Agaricales</taxon>
        <taxon>Agaricineae</taxon>
        <taxon>Agaricaceae</taxon>
        <taxon>Leucocoprinus</taxon>
    </lineage>
</organism>
<evidence type="ECO:0000313" key="2">
    <source>
        <dbReference type="EMBL" id="KAJ3569209.1"/>
    </source>
</evidence>
<feature type="compositionally biased region" description="Low complexity" evidence="1">
    <location>
        <begin position="410"/>
        <end position="453"/>
    </location>
</feature>
<sequence>MQTISNDNARYSFLARPPPPQKKKPSQAPPSPSVAGVVPLSVATEIPSLRRRASGIAAWAALVQPGSPAPLSPPRRSSISSSRRPSLTRRRLSISHSRAPSGALSGLITSPMASQDIDLDLGAFGYTFLQVPPKTPSTPVRTTMKFPFTPDTTTSSPKKPTTVKRFRSLGMLRSRSKSTSATRAVPPSPSQKSISGTRARAELIAKRKKAKYPHVQPPPPMANELALMQFADGGSVESNVRTLMAEKARAAGESGVGDIHRDGKGGLWLDQDEEMEYAHLLGGDVDTELESESQWIKFGDEKSSEDGMSPKTAIADLAESNDKRGSLSTQDSDLSPRYIVLPVEETQCGPEDNVLSFTGALRSPFGKKHIPTGAAAGLSVLSLPSRPNRPAKHLCKPQYLIDMAAFGPRSPASKSSHLPTSSLSPAAQSSPSTMASRPPRSSSLKPTKTTSTRFSTAFVQLPPTTEKTTKVKRRPAPLQLASNSAEWRRSEVSRSPVSTRVMSTSTASIGVVAEARREFVEASFAPQPVLHRVPPAAAPTPSPTAEVVPIARPRKIIIASLNPRDDMAKCREWAAASGIMMSGDGELELGTEGGKDVEYVC</sequence>
<feature type="region of interest" description="Disordered" evidence="1">
    <location>
        <begin position="409"/>
        <end position="456"/>
    </location>
</feature>
<proteinExistence type="predicted"/>